<dbReference type="Gene3D" id="1.10.357.10">
    <property type="entry name" value="Tetracycline Repressor, domain 2"/>
    <property type="match status" value="1"/>
</dbReference>
<gene>
    <name evidence="5" type="ORF">GN331_15195</name>
</gene>
<evidence type="ECO:0000313" key="5">
    <source>
        <dbReference type="EMBL" id="MUV15548.1"/>
    </source>
</evidence>
<dbReference type="PRINTS" id="PR00455">
    <property type="entry name" value="HTHTETR"/>
</dbReference>
<dbReference type="GO" id="GO:0003700">
    <property type="term" value="F:DNA-binding transcription factor activity"/>
    <property type="evidence" value="ECO:0007669"/>
    <property type="project" value="TreeGrafter"/>
</dbReference>
<dbReference type="PANTHER" id="PTHR30055:SF219">
    <property type="entry name" value="TRANSCRIPTIONAL REGULATORY PROTEIN"/>
    <property type="match status" value="1"/>
</dbReference>
<proteinExistence type="predicted"/>
<dbReference type="InterPro" id="IPR050109">
    <property type="entry name" value="HTH-type_TetR-like_transc_reg"/>
</dbReference>
<evidence type="ECO:0000313" key="6">
    <source>
        <dbReference type="Proteomes" id="UP000479692"/>
    </source>
</evidence>
<comment type="caution">
    <text evidence="5">The sequence shown here is derived from an EMBL/GenBank/DDBJ whole genome shotgun (WGS) entry which is preliminary data.</text>
</comment>
<name>A0A7C9M361_9GAMM</name>
<protein>
    <submittedName>
        <fullName evidence="5">TetR family transcriptional regulator</fullName>
    </submittedName>
</protein>
<dbReference type="PROSITE" id="PS50977">
    <property type="entry name" value="HTH_TETR_2"/>
    <property type="match status" value="1"/>
</dbReference>
<dbReference type="SUPFAM" id="SSF48498">
    <property type="entry name" value="Tetracyclin repressor-like, C-terminal domain"/>
    <property type="match status" value="1"/>
</dbReference>
<dbReference type="EMBL" id="WOXT01000005">
    <property type="protein sequence ID" value="MUV15548.1"/>
    <property type="molecule type" value="Genomic_DNA"/>
</dbReference>
<feature type="DNA-binding region" description="H-T-H motif" evidence="2">
    <location>
        <begin position="69"/>
        <end position="88"/>
    </location>
</feature>
<feature type="domain" description="HTH tetR-type" evidence="4">
    <location>
        <begin position="46"/>
        <end position="106"/>
    </location>
</feature>
<feature type="region of interest" description="Disordered" evidence="3">
    <location>
        <begin position="1"/>
        <end position="43"/>
    </location>
</feature>
<organism evidence="5 6">
    <name type="scientific">Noviluteimonas gilva</name>
    <dbReference type="NCBI Taxonomy" id="2682097"/>
    <lineage>
        <taxon>Bacteria</taxon>
        <taxon>Pseudomonadati</taxon>
        <taxon>Pseudomonadota</taxon>
        <taxon>Gammaproteobacteria</taxon>
        <taxon>Lysobacterales</taxon>
        <taxon>Lysobacteraceae</taxon>
        <taxon>Noviluteimonas</taxon>
    </lineage>
</organism>
<evidence type="ECO:0000256" key="1">
    <source>
        <dbReference type="ARBA" id="ARBA00023125"/>
    </source>
</evidence>
<dbReference type="Pfam" id="PF00440">
    <property type="entry name" value="TetR_N"/>
    <property type="match status" value="1"/>
</dbReference>
<dbReference type="InterPro" id="IPR001647">
    <property type="entry name" value="HTH_TetR"/>
</dbReference>
<dbReference type="GO" id="GO:0000976">
    <property type="term" value="F:transcription cis-regulatory region binding"/>
    <property type="evidence" value="ECO:0007669"/>
    <property type="project" value="TreeGrafter"/>
</dbReference>
<dbReference type="AlphaFoldDB" id="A0A7C9M361"/>
<dbReference type="InterPro" id="IPR023772">
    <property type="entry name" value="DNA-bd_HTH_TetR-type_CS"/>
</dbReference>
<evidence type="ECO:0000259" key="4">
    <source>
        <dbReference type="PROSITE" id="PS50977"/>
    </source>
</evidence>
<keyword evidence="6" id="KW-1185">Reference proteome</keyword>
<dbReference type="PROSITE" id="PS01081">
    <property type="entry name" value="HTH_TETR_1"/>
    <property type="match status" value="1"/>
</dbReference>
<dbReference type="PANTHER" id="PTHR30055">
    <property type="entry name" value="HTH-TYPE TRANSCRIPTIONAL REGULATOR RUTR"/>
    <property type="match status" value="1"/>
</dbReference>
<evidence type="ECO:0000256" key="3">
    <source>
        <dbReference type="SAM" id="MobiDB-lite"/>
    </source>
</evidence>
<dbReference type="SUPFAM" id="SSF46689">
    <property type="entry name" value="Homeodomain-like"/>
    <property type="match status" value="1"/>
</dbReference>
<keyword evidence="1 2" id="KW-0238">DNA-binding</keyword>
<dbReference type="InterPro" id="IPR009057">
    <property type="entry name" value="Homeodomain-like_sf"/>
</dbReference>
<evidence type="ECO:0000256" key="2">
    <source>
        <dbReference type="PROSITE-ProRule" id="PRU00335"/>
    </source>
</evidence>
<sequence length="242" mass="26021">MTPLPAKSRRKPAPKTSEVVETAELPAARGRKPGSRAVGRPTGEGGDLRARLLDVAVSCFARQGIAASTLREIAQEAGVNPALVHYYFGDKLQLQQAVISERLMPVFAEVRNATLQGGDDISSVIAGFVRGMCETVDKHPWLPPLWVREVLCEGGALRELLFTTMAPQMPQILAAKFAQAQADGQLNRELDPRLLVASLIGLTLFPAAGAPIWRRLFDADDIDAVAMKNHAIALLDTGIGVP</sequence>
<dbReference type="Proteomes" id="UP000479692">
    <property type="component" value="Unassembled WGS sequence"/>
</dbReference>
<dbReference type="InterPro" id="IPR036271">
    <property type="entry name" value="Tet_transcr_reg_TetR-rel_C_sf"/>
</dbReference>
<reference evidence="5 6" key="1">
    <citation type="submission" date="2019-12" db="EMBL/GenBank/DDBJ databases">
        <authorList>
            <person name="Xu J."/>
        </authorList>
    </citation>
    <scope>NUCLEOTIDE SEQUENCE [LARGE SCALE GENOMIC DNA]</scope>
    <source>
        <strain evidence="5 6">HX-5-24</strain>
    </source>
</reference>
<accession>A0A7C9M361</accession>